<reference evidence="2" key="1">
    <citation type="journal article" date="2019" name="Int. J. Syst. Evol. Microbiol.">
        <title>The Global Catalogue of Microorganisms (GCM) 10K type strain sequencing project: providing services to taxonomists for standard genome sequencing and annotation.</title>
        <authorList>
            <consortium name="The Broad Institute Genomics Platform"/>
            <consortium name="The Broad Institute Genome Sequencing Center for Infectious Disease"/>
            <person name="Wu L."/>
            <person name="Ma J."/>
        </authorList>
    </citation>
    <scope>NUCLEOTIDE SEQUENCE [LARGE SCALE GENOMIC DNA]</scope>
    <source>
        <strain evidence="2">CCUG 56608</strain>
    </source>
</reference>
<evidence type="ECO:0000313" key="1">
    <source>
        <dbReference type="EMBL" id="MFD1065014.1"/>
    </source>
</evidence>
<sequence>MFLGLEKSCGDWMEFLYYCRAKFALFAACGIRLSFFSNVIANTKAKKHLCIG</sequence>
<dbReference type="EMBL" id="JBHTKK010000002">
    <property type="protein sequence ID" value="MFD1065014.1"/>
    <property type="molecule type" value="Genomic_DNA"/>
</dbReference>
<gene>
    <name evidence="1" type="ORF">ACFQ19_03155</name>
</gene>
<accession>A0ABW3NBV7</accession>
<protein>
    <submittedName>
        <fullName evidence="1">RAxF-45 family protein</fullName>
    </submittedName>
</protein>
<comment type="caution">
    <text evidence="1">The sequence shown here is derived from an EMBL/GenBank/DDBJ whole genome shotgun (WGS) entry which is preliminary data.</text>
</comment>
<keyword evidence="2" id="KW-1185">Reference proteome</keyword>
<dbReference type="NCBIfam" id="NF041642">
    <property type="entry name" value="RAxF_45"/>
    <property type="match status" value="1"/>
</dbReference>
<dbReference type="InterPro" id="IPR048146">
    <property type="entry name" value="RAxF_45-like"/>
</dbReference>
<proteinExistence type="predicted"/>
<dbReference type="Proteomes" id="UP001597041">
    <property type="component" value="Unassembled WGS sequence"/>
</dbReference>
<evidence type="ECO:0000313" key="2">
    <source>
        <dbReference type="Proteomes" id="UP001597041"/>
    </source>
</evidence>
<name>A0ABW3NBV7_9BACI</name>
<organism evidence="1 2">
    <name type="scientific">Oceanobacillus locisalsi</name>
    <dbReference type="NCBI Taxonomy" id="546107"/>
    <lineage>
        <taxon>Bacteria</taxon>
        <taxon>Bacillati</taxon>
        <taxon>Bacillota</taxon>
        <taxon>Bacilli</taxon>
        <taxon>Bacillales</taxon>
        <taxon>Bacillaceae</taxon>
        <taxon>Oceanobacillus</taxon>
    </lineage>
</organism>